<dbReference type="EMBL" id="FWYF01000003">
    <property type="protein sequence ID" value="SMD36146.1"/>
    <property type="molecule type" value="Genomic_DNA"/>
</dbReference>
<evidence type="ECO:0000259" key="15">
    <source>
        <dbReference type="Pfam" id="PF02749"/>
    </source>
</evidence>
<feature type="binding site" evidence="13">
    <location>
        <position position="117"/>
    </location>
    <ligand>
        <name>substrate</name>
    </ligand>
</feature>
<evidence type="ECO:0000256" key="9">
    <source>
        <dbReference type="ARBA" id="ARBA00033102"/>
    </source>
</evidence>
<feature type="binding site" evidence="13">
    <location>
        <begin position="150"/>
        <end position="152"/>
    </location>
    <ligand>
        <name>substrate</name>
    </ligand>
</feature>
<comment type="catalytic activity">
    <reaction evidence="10">
        <text>nicotinate beta-D-ribonucleotide + CO2 + diphosphate = quinolinate + 5-phospho-alpha-D-ribose 1-diphosphate + 2 H(+)</text>
        <dbReference type="Rhea" id="RHEA:12733"/>
        <dbReference type="ChEBI" id="CHEBI:15378"/>
        <dbReference type="ChEBI" id="CHEBI:16526"/>
        <dbReference type="ChEBI" id="CHEBI:29959"/>
        <dbReference type="ChEBI" id="CHEBI:33019"/>
        <dbReference type="ChEBI" id="CHEBI:57502"/>
        <dbReference type="ChEBI" id="CHEBI:58017"/>
        <dbReference type="EC" id="2.4.2.19"/>
    </reaction>
</comment>
<dbReference type="Pfam" id="PF02749">
    <property type="entry name" value="QRPTase_N"/>
    <property type="match status" value="1"/>
</dbReference>
<feature type="binding site" evidence="13">
    <location>
        <position position="239"/>
    </location>
    <ligand>
        <name>substrate</name>
    </ligand>
</feature>
<organism evidence="16 17">
    <name type="scientific">Reichenbachiella faecimaris</name>
    <dbReference type="NCBI Taxonomy" id="692418"/>
    <lineage>
        <taxon>Bacteria</taxon>
        <taxon>Pseudomonadati</taxon>
        <taxon>Bacteroidota</taxon>
        <taxon>Cytophagia</taxon>
        <taxon>Cytophagales</taxon>
        <taxon>Reichenbachiellaceae</taxon>
        <taxon>Reichenbachiella</taxon>
    </lineage>
</organism>
<feature type="binding site" evidence="13">
    <location>
        <position position="184"/>
    </location>
    <ligand>
        <name>substrate</name>
    </ligand>
</feature>
<keyword evidence="8 12" id="KW-0808">Transferase</keyword>
<feature type="binding site" evidence="13">
    <location>
        <position position="174"/>
    </location>
    <ligand>
        <name>substrate</name>
    </ligand>
</feature>
<dbReference type="InterPro" id="IPR002638">
    <property type="entry name" value="Quinolinate_PRibosylTrfase_C"/>
</dbReference>
<feature type="binding site" evidence="13">
    <location>
        <begin position="262"/>
        <end position="264"/>
    </location>
    <ligand>
        <name>substrate</name>
    </ligand>
</feature>
<dbReference type="CDD" id="cd01572">
    <property type="entry name" value="QPRTase"/>
    <property type="match status" value="1"/>
</dbReference>
<accession>A0A1W2GIP5</accession>
<dbReference type="GO" id="GO:0034213">
    <property type="term" value="P:quinolinate catabolic process"/>
    <property type="evidence" value="ECO:0007669"/>
    <property type="project" value="TreeGrafter"/>
</dbReference>
<dbReference type="InterPro" id="IPR004393">
    <property type="entry name" value="NadC"/>
</dbReference>
<evidence type="ECO:0000313" key="17">
    <source>
        <dbReference type="Proteomes" id="UP000192472"/>
    </source>
</evidence>
<keyword evidence="6" id="KW-0662">Pyridine nucleotide biosynthesis</keyword>
<dbReference type="EC" id="2.4.2.19" evidence="5"/>
<dbReference type="PANTHER" id="PTHR32179:SF3">
    <property type="entry name" value="NICOTINATE-NUCLEOTIDE PYROPHOSPHORYLASE [CARBOXYLATING]"/>
    <property type="match status" value="1"/>
</dbReference>
<dbReference type="Proteomes" id="UP000192472">
    <property type="component" value="Unassembled WGS sequence"/>
</dbReference>
<protein>
    <recommendedName>
        <fullName evidence="11">Probable nicotinate-nucleotide pyrophosphorylase [carboxylating]</fullName>
        <ecNumber evidence="5">2.4.2.19</ecNumber>
    </recommendedName>
    <alternativeName>
        <fullName evidence="9">Quinolinate phosphoribosyltransferase [decarboxylating]</fullName>
    </alternativeName>
</protein>
<feature type="domain" description="Quinolinate phosphoribosyl transferase N-terminal" evidence="15">
    <location>
        <begin position="42"/>
        <end position="127"/>
    </location>
</feature>
<dbReference type="GO" id="GO:0004514">
    <property type="term" value="F:nicotinate-nucleotide diphosphorylase (carboxylating) activity"/>
    <property type="evidence" value="ECO:0007669"/>
    <property type="project" value="UniProtKB-EC"/>
</dbReference>
<dbReference type="InterPro" id="IPR037128">
    <property type="entry name" value="Quinolinate_PRibosylTase_N_sf"/>
</dbReference>
<sequence>MYIFAARSSRKLKSTMKIKYLTKQAIFKFIDSALKEDIGDGDHSTLAAIPENLEQEARLLIKSDGVIAGIQLAEWIFNRFDPELEVTVLKQDGDVVSEGEIGLTVRGKARSILSTERLVLNCMQRMSGIATYTRELADMIKHTHAQLLDTRKTAPNFRICEKWAVKIGGGENHRFGLYDMVMLKDNHVDYAGGVKAAVARTKKYLVDNDKDLRIEVETRNLDEVRDAIEVGGVDVIMLDNMLPSAMREAIQIIGGKCKTEASGGITEKNIKEMAETGVDYISIGALTHSYTSLDISLKAVK</sequence>
<evidence type="ECO:0000256" key="2">
    <source>
        <dbReference type="ARBA" id="ARBA00004893"/>
    </source>
</evidence>
<name>A0A1W2GIP5_REIFA</name>
<evidence type="ECO:0000256" key="1">
    <source>
        <dbReference type="ARBA" id="ARBA00003237"/>
    </source>
</evidence>
<dbReference type="FunFam" id="3.20.20.70:FF:000030">
    <property type="entry name" value="Nicotinate-nucleotide pyrophosphorylase, carboxylating"/>
    <property type="match status" value="1"/>
</dbReference>
<comment type="subunit">
    <text evidence="4">Hexamer formed by 3 homodimers.</text>
</comment>
<dbReference type="UniPathway" id="UPA00253">
    <property type="reaction ID" value="UER00331"/>
</dbReference>
<dbReference type="Gene3D" id="3.20.20.70">
    <property type="entry name" value="Aldolase class I"/>
    <property type="match status" value="1"/>
</dbReference>
<gene>
    <name evidence="16" type="ORF">SAMN04488029_2745</name>
</gene>
<feature type="domain" description="Quinolinate phosphoribosyl transferase C-terminal" evidence="14">
    <location>
        <begin position="129"/>
        <end position="298"/>
    </location>
</feature>
<dbReference type="PIRSF" id="PIRSF006250">
    <property type="entry name" value="NadC_ModD"/>
    <property type="match status" value="1"/>
</dbReference>
<dbReference type="Gene3D" id="3.90.1170.20">
    <property type="entry name" value="Quinolinate phosphoribosyl transferase, N-terminal domain"/>
    <property type="match status" value="1"/>
</dbReference>
<keyword evidence="17" id="KW-1185">Reference proteome</keyword>
<dbReference type="SUPFAM" id="SSF51690">
    <property type="entry name" value="Nicotinate/Quinolinate PRTase C-terminal domain-like"/>
    <property type="match status" value="1"/>
</dbReference>
<feature type="binding site" evidence="13">
    <location>
        <position position="217"/>
    </location>
    <ligand>
        <name>substrate</name>
    </ligand>
</feature>
<dbReference type="Pfam" id="PF01729">
    <property type="entry name" value="QRPTase_C"/>
    <property type="match status" value="1"/>
</dbReference>
<evidence type="ECO:0000256" key="8">
    <source>
        <dbReference type="ARBA" id="ARBA00022679"/>
    </source>
</evidence>
<comment type="similarity">
    <text evidence="3 12">Belongs to the NadC/ModD family.</text>
</comment>
<keyword evidence="7 12" id="KW-0328">Glycosyltransferase</keyword>
<evidence type="ECO:0000256" key="11">
    <source>
        <dbReference type="ARBA" id="ARBA00069173"/>
    </source>
</evidence>
<reference evidence="16 17" key="1">
    <citation type="submission" date="2017-04" db="EMBL/GenBank/DDBJ databases">
        <authorList>
            <person name="Afonso C.L."/>
            <person name="Miller P.J."/>
            <person name="Scott M.A."/>
            <person name="Spackman E."/>
            <person name="Goraichik I."/>
            <person name="Dimitrov K.M."/>
            <person name="Suarez D.L."/>
            <person name="Swayne D.E."/>
        </authorList>
    </citation>
    <scope>NUCLEOTIDE SEQUENCE [LARGE SCALE GENOMIC DNA]</scope>
    <source>
        <strain evidence="16 17">DSM 26133</strain>
    </source>
</reference>
<dbReference type="InterPro" id="IPR013785">
    <property type="entry name" value="Aldolase_TIM"/>
</dbReference>
<evidence type="ECO:0000256" key="3">
    <source>
        <dbReference type="ARBA" id="ARBA00009400"/>
    </source>
</evidence>
<dbReference type="PANTHER" id="PTHR32179">
    <property type="entry name" value="NICOTINATE-NUCLEOTIDE PYROPHOSPHORYLASE [CARBOXYLATING]"/>
    <property type="match status" value="1"/>
</dbReference>
<dbReference type="GO" id="GO:0005737">
    <property type="term" value="C:cytoplasm"/>
    <property type="evidence" value="ECO:0007669"/>
    <property type="project" value="TreeGrafter"/>
</dbReference>
<dbReference type="SUPFAM" id="SSF54675">
    <property type="entry name" value="Nicotinate/Quinolinate PRTase N-terminal domain-like"/>
    <property type="match status" value="1"/>
</dbReference>
<evidence type="ECO:0000256" key="5">
    <source>
        <dbReference type="ARBA" id="ARBA00011944"/>
    </source>
</evidence>
<evidence type="ECO:0000256" key="12">
    <source>
        <dbReference type="PIRNR" id="PIRNR006250"/>
    </source>
</evidence>
<dbReference type="AlphaFoldDB" id="A0A1W2GIP5"/>
<evidence type="ECO:0000256" key="13">
    <source>
        <dbReference type="PIRSR" id="PIRSR006250-1"/>
    </source>
</evidence>
<evidence type="ECO:0000259" key="14">
    <source>
        <dbReference type="Pfam" id="PF01729"/>
    </source>
</evidence>
<dbReference type="InterPro" id="IPR022412">
    <property type="entry name" value="Quinolinate_PRibosylTrfase_N"/>
</dbReference>
<dbReference type="InterPro" id="IPR027277">
    <property type="entry name" value="NadC/ModD"/>
</dbReference>
<dbReference type="GO" id="GO:0009435">
    <property type="term" value="P:NAD+ biosynthetic process"/>
    <property type="evidence" value="ECO:0007669"/>
    <property type="project" value="UniProtKB-UniPathway"/>
</dbReference>
<dbReference type="STRING" id="692418.SAMN04488029_2745"/>
<dbReference type="NCBIfam" id="TIGR00078">
    <property type="entry name" value="nadC"/>
    <property type="match status" value="1"/>
</dbReference>
<feature type="binding site" evidence="13">
    <location>
        <begin position="283"/>
        <end position="285"/>
    </location>
    <ligand>
        <name>substrate</name>
    </ligand>
</feature>
<comment type="function">
    <text evidence="1">Involved in the catabolism of quinolinic acid (QA).</text>
</comment>
<evidence type="ECO:0000313" key="16">
    <source>
        <dbReference type="EMBL" id="SMD36146.1"/>
    </source>
</evidence>
<evidence type="ECO:0000256" key="6">
    <source>
        <dbReference type="ARBA" id="ARBA00022642"/>
    </source>
</evidence>
<evidence type="ECO:0000256" key="7">
    <source>
        <dbReference type="ARBA" id="ARBA00022676"/>
    </source>
</evidence>
<dbReference type="FunFam" id="3.90.1170.20:FF:000001">
    <property type="entry name" value="Nicotinate-nucleotide diphosphorylase (Carboxylating)"/>
    <property type="match status" value="1"/>
</dbReference>
<proteinExistence type="inferred from homology"/>
<evidence type="ECO:0000256" key="4">
    <source>
        <dbReference type="ARBA" id="ARBA00011218"/>
    </source>
</evidence>
<comment type="pathway">
    <text evidence="2">Cofactor biosynthesis; NAD(+) biosynthesis; nicotinate D-ribonucleotide from quinolinate: step 1/1.</text>
</comment>
<dbReference type="InterPro" id="IPR036068">
    <property type="entry name" value="Nicotinate_pribotase-like_C"/>
</dbReference>
<evidence type="ECO:0000256" key="10">
    <source>
        <dbReference type="ARBA" id="ARBA00047445"/>
    </source>
</evidence>